<dbReference type="EMBL" id="JAAAIN010001069">
    <property type="protein sequence ID" value="KAG0307445.1"/>
    <property type="molecule type" value="Genomic_DNA"/>
</dbReference>
<name>A0A9P6R2I4_9FUNG</name>
<dbReference type="AlphaFoldDB" id="A0A9P6R2I4"/>
<evidence type="ECO:0000313" key="2">
    <source>
        <dbReference type="Proteomes" id="UP000823405"/>
    </source>
</evidence>
<accession>A0A9P6R2I4</accession>
<organism evidence="1 2">
    <name type="scientific">Linnemannia gamsii</name>
    <dbReference type="NCBI Taxonomy" id="64522"/>
    <lineage>
        <taxon>Eukaryota</taxon>
        <taxon>Fungi</taxon>
        <taxon>Fungi incertae sedis</taxon>
        <taxon>Mucoromycota</taxon>
        <taxon>Mortierellomycotina</taxon>
        <taxon>Mortierellomycetes</taxon>
        <taxon>Mortierellales</taxon>
        <taxon>Mortierellaceae</taxon>
        <taxon>Linnemannia</taxon>
    </lineage>
</organism>
<dbReference type="Proteomes" id="UP000823405">
    <property type="component" value="Unassembled WGS sequence"/>
</dbReference>
<comment type="caution">
    <text evidence="1">The sequence shown here is derived from an EMBL/GenBank/DDBJ whole genome shotgun (WGS) entry which is preliminary data.</text>
</comment>
<protein>
    <submittedName>
        <fullName evidence="1">Uncharacterized protein</fullName>
    </submittedName>
</protein>
<sequence>MVSANQHRSITEIRIVNAPHVSGSVAQAILWNCAALQHLIIRGCHSPVATRLKHLVEREWVCRGLTTLEITVELRQVITSAVCMCSMPAVHDPTWIMLQKFYRQLGALSEIKVLNLGIKSKEMQWLETTNGWPRLAVGRKPCTPLRQGTSMKGDDDDDDWSADDYDTYAPTISFKTLCANNADASFPGLLSLGNGDSGGRARPGFLTWLGGLKHLRELRGHVQATTTETIWTVGQKEMEWMLEHWPALKVIELLPALKDRHAQPRDLLPVNMSLPHILWFQEQRPDIEIHQPPC</sequence>
<evidence type="ECO:0000313" key="1">
    <source>
        <dbReference type="EMBL" id="KAG0307445.1"/>
    </source>
</evidence>
<dbReference type="OrthoDB" id="2440092at2759"/>
<gene>
    <name evidence="1" type="ORF">BGZ97_000388</name>
</gene>
<reference evidence="1" key="1">
    <citation type="journal article" date="2020" name="Fungal Divers.">
        <title>Resolving the Mortierellaceae phylogeny through synthesis of multi-gene phylogenetics and phylogenomics.</title>
        <authorList>
            <person name="Vandepol N."/>
            <person name="Liber J."/>
            <person name="Desiro A."/>
            <person name="Na H."/>
            <person name="Kennedy M."/>
            <person name="Barry K."/>
            <person name="Grigoriev I.V."/>
            <person name="Miller A.N."/>
            <person name="O'Donnell K."/>
            <person name="Stajich J.E."/>
            <person name="Bonito G."/>
        </authorList>
    </citation>
    <scope>NUCLEOTIDE SEQUENCE</scope>
    <source>
        <strain evidence="1">NVP60</strain>
    </source>
</reference>
<keyword evidence="2" id="KW-1185">Reference proteome</keyword>
<proteinExistence type="predicted"/>